<proteinExistence type="predicted"/>
<evidence type="ECO:0000313" key="1">
    <source>
        <dbReference type="EMBL" id="KAK2617039.1"/>
    </source>
</evidence>
<accession>A0AAJ0D238</accession>
<comment type="caution">
    <text evidence="1">The sequence shown here is derived from an EMBL/GenBank/DDBJ whole genome shotgun (WGS) entry which is preliminary data.</text>
</comment>
<name>A0AAJ0D238_9HYPO</name>
<reference evidence="1" key="1">
    <citation type="submission" date="2023-06" db="EMBL/GenBank/DDBJ databases">
        <title>Conoideocrella luteorostrata (Hypocreales: Clavicipitaceae), a potential biocontrol fungus for elongate hemlock scale in United States Christmas tree production areas.</title>
        <authorList>
            <person name="Barrett H."/>
            <person name="Lovett B."/>
            <person name="Macias A.M."/>
            <person name="Stajich J.E."/>
            <person name="Kasson M.T."/>
        </authorList>
    </citation>
    <scope>NUCLEOTIDE SEQUENCE</scope>
    <source>
        <strain evidence="1">ARSEF 14590</strain>
    </source>
</reference>
<keyword evidence="2" id="KW-1185">Reference proteome</keyword>
<dbReference type="EMBL" id="JASWJB010000001">
    <property type="protein sequence ID" value="KAK2617039.1"/>
    <property type="molecule type" value="Genomic_DNA"/>
</dbReference>
<sequence length="259" mass="29286">MTIPPRYAPCFVLQKAQVLCVIWFEDALWHHGVPTCVFDLYLLVRDIDLAAEVLLNKGWKDAPPPTKFTFNFLDPHPEIARRRLDAPGANEINPPGEVSPEPATTVLLKAADFKFPAEKFAPTPASLEGYFPPLPVLTDALIDSLLDAPHDCRLQSYMALQLSYLYGYVCELKEQSFSKVIKYENRQFHHDALSGVSVGTLPIITIERQVRDELRKECRMEGRLSTSTTAPLRRVASIEAITRYSALKEAELVRKMPQY</sequence>
<protein>
    <submittedName>
        <fullName evidence="1">Uncharacterized protein</fullName>
    </submittedName>
</protein>
<organism evidence="1 2">
    <name type="scientific">Conoideocrella luteorostrata</name>
    <dbReference type="NCBI Taxonomy" id="1105319"/>
    <lineage>
        <taxon>Eukaryota</taxon>
        <taxon>Fungi</taxon>
        <taxon>Dikarya</taxon>
        <taxon>Ascomycota</taxon>
        <taxon>Pezizomycotina</taxon>
        <taxon>Sordariomycetes</taxon>
        <taxon>Hypocreomycetidae</taxon>
        <taxon>Hypocreales</taxon>
        <taxon>Clavicipitaceae</taxon>
        <taxon>Conoideocrella</taxon>
    </lineage>
</organism>
<dbReference type="AlphaFoldDB" id="A0AAJ0D238"/>
<gene>
    <name evidence="1" type="ORF">QQS21_000133</name>
</gene>
<evidence type="ECO:0000313" key="2">
    <source>
        <dbReference type="Proteomes" id="UP001251528"/>
    </source>
</evidence>
<dbReference type="Proteomes" id="UP001251528">
    <property type="component" value="Unassembled WGS sequence"/>
</dbReference>